<dbReference type="Proteomes" id="UP000001034">
    <property type="component" value="Segment"/>
</dbReference>
<evidence type="ECO:0000313" key="2">
    <source>
        <dbReference type="Proteomes" id="UP000001034"/>
    </source>
</evidence>
<dbReference type="RefSeq" id="YP_001950026.1">
    <property type="nucleotide sequence ID" value="NC_010811.2"/>
</dbReference>
<dbReference type="KEGG" id="vg:6369940"/>
<protein>
    <submittedName>
        <fullName evidence="1">Uncharacterized protein</fullName>
    </submittedName>
</protein>
<proteinExistence type="predicted"/>
<keyword evidence="2" id="KW-1185">Reference proteome</keyword>
<accession>B2ZY10</accession>
<dbReference type="GeneID" id="6369940"/>
<evidence type="ECO:0000313" key="1">
    <source>
        <dbReference type="EMBL" id="BAG41596.1"/>
    </source>
</evidence>
<dbReference type="EMBL" id="AB366653">
    <property type="protein sequence ID" value="BAG41596.1"/>
    <property type="molecule type" value="Genomic_DNA"/>
</dbReference>
<sequence>MNWIVDMNRCTGRGLLTAKDGEPIEAQLSMVFDRTPNGELIQSHVVAEPPPVNSNTDQ</sequence>
<reference evidence="1 2" key="1">
    <citation type="journal article" date="2010" name="Virology">
        <title>A jumbo phage infecting the phytopathogen Ralstonia solanacearum defines a new lineage of the Myoviridae family.</title>
        <authorList>
            <person name="Yamada T."/>
            <person name="Satoh S."/>
            <person name="Ishikawa H."/>
            <person name="Fujiwara A."/>
            <person name="Kawasaki T."/>
            <person name="Fujie M."/>
            <person name="Ogata H."/>
        </authorList>
    </citation>
    <scope>NUCLEOTIDE SEQUENCE [LARGE SCALE GENOMIC DNA]</scope>
</reference>
<organism evidence="1 2">
    <name type="scientific">Ralstonia phage phiRSL1</name>
    <dbReference type="NCBI Taxonomy" id="1980924"/>
    <lineage>
        <taxon>Viruses</taxon>
        <taxon>Duplodnaviria</taxon>
        <taxon>Heunggongvirae</taxon>
        <taxon>Uroviricota</taxon>
        <taxon>Caudoviricetes</taxon>
        <taxon>Mieseafarmvirus</taxon>
        <taxon>Mieseafarmvirus RSL1</taxon>
    </lineage>
</organism>
<name>B2ZY10_9CAUD</name>